<feature type="signal peptide" evidence="1">
    <location>
        <begin position="1"/>
        <end position="28"/>
    </location>
</feature>
<evidence type="ECO:0000313" key="3">
    <source>
        <dbReference type="Proteomes" id="UP000295781"/>
    </source>
</evidence>
<evidence type="ECO:0000256" key="1">
    <source>
        <dbReference type="SAM" id="SignalP"/>
    </source>
</evidence>
<gene>
    <name evidence="2" type="ORF">SOCEGT47_040820</name>
</gene>
<name>A0A4P2Q2M2_SORCE</name>
<evidence type="ECO:0008006" key="4">
    <source>
        <dbReference type="Google" id="ProtNLM"/>
    </source>
</evidence>
<sequence length="287" mass="31313">MSRRTTSLAVASLAAASFVTFDPAPASAQVQKDHVDYALEIAENAVVNEWSSSTEGGCYINWEEPSETHPAWSASTKAACFFTLSLRKAMGYSPADLYNMWDSTSPTSDYYFQLISMSPALGAPTPWVETHFRRVTKAVDIQKGDVLVVGLVRENGDEDGDGIRDEVLYSGHTVMITGPAVELTRQIMPRYSGTKQYMVPIVDSTNSPHGCDLGEYSDSRCATGEGGIGVGYMRVYTDSSTDILLGYTWSLTSSLKSYESPSKQPYRIARLVKLPPPESTEPPPPPP</sequence>
<dbReference type="OrthoDB" id="5518612at2"/>
<proteinExistence type="predicted"/>
<reference evidence="2 3" key="1">
    <citation type="submission" date="2015-09" db="EMBL/GenBank/DDBJ databases">
        <title>Sorangium comparison.</title>
        <authorList>
            <person name="Zaburannyi N."/>
            <person name="Bunk B."/>
            <person name="Overmann J."/>
            <person name="Mueller R."/>
        </authorList>
    </citation>
    <scope>NUCLEOTIDE SEQUENCE [LARGE SCALE GENOMIC DNA]</scope>
    <source>
        <strain evidence="2 3">So ceGT47</strain>
    </source>
</reference>
<organism evidence="2 3">
    <name type="scientific">Sorangium cellulosum</name>
    <name type="common">Polyangium cellulosum</name>
    <dbReference type="NCBI Taxonomy" id="56"/>
    <lineage>
        <taxon>Bacteria</taxon>
        <taxon>Pseudomonadati</taxon>
        <taxon>Myxococcota</taxon>
        <taxon>Polyangia</taxon>
        <taxon>Polyangiales</taxon>
        <taxon>Polyangiaceae</taxon>
        <taxon>Sorangium</taxon>
    </lineage>
</organism>
<dbReference type="EMBL" id="CP012670">
    <property type="protein sequence ID" value="AUX23555.1"/>
    <property type="molecule type" value="Genomic_DNA"/>
</dbReference>
<accession>A0A4P2Q2M2</accession>
<evidence type="ECO:0000313" key="2">
    <source>
        <dbReference type="EMBL" id="AUX23555.1"/>
    </source>
</evidence>
<protein>
    <recommendedName>
        <fullName evidence="4">Secreted protein</fullName>
    </recommendedName>
</protein>
<feature type="chain" id="PRO_5020451878" description="Secreted protein" evidence="1">
    <location>
        <begin position="29"/>
        <end position="287"/>
    </location>
</feature>
<keyword evidence="1" id="KW-0732">Signal</keyword>
<dbReference type="Proteomes" id="UP000295781">
    <property type="component" value="Chromosome"/>
</dbReference>
<dbReference type="AlphaFoldDB" id="A0A4P2Q2M2"/>